<dbReference type="EMBL" id="LKEG01000026">
    <property type="protein sequence ID" value="OAJ50267.1"/>
    <property type="molecule type" value="Genomic_DNA"/>
</dbReference>
<name>A0A9X5L060_PSEMA</name>
<evidence type="ECO:0000313" key="1">
    <source>
        <dbReference type="EMBL" id="OAJ50267.1"/>
    </source>
</evidence>
<comment type="caution">
    <text evidence="1">The sequence shown here is derived from an EMBL/GenBank/DDBJ whole genome shotgun (WGS) entry which is preliminary data.</text>
</comment>
<organism evidence="1 2">
    <name type="scientific">Pseudomonas marginalis</name>
    <name type="common">Pseudomonas panacis</name>
    <dbReference type="NCBI Taxonomy" id="298"/>
    <lineage>
        <taxon>Bacteria</taxon>
        <taxon>Pseudomonadati</taxon>
        <taxon>Pseudomonadota</taxon>
        <taxon>Gammaproteobacteria</taxon>
        <taxon>Pseudomonadales</taxon>
        <taxon>Pseudomonadaceae</taxon>
        <taxon>Pseudomonas</taxon>
    </lineage>
</organism>
<dbReference type="Proteomes" id="UP000077563">
    <property type="component" value="Unassembled WGS sequence"/>
</dbReference>
<gene>
    <name evidence="1" type="ORF">AO064_17610</name>
</gene>
<reference evidence="1 2" key="1">
    <citation type="submission" date="2015-09" db="EMBL/GenBank/DDBJ databases">
        <title>Genome sequence of Pseudomonas marginalis ICMP 3553.</title>
        <authorList>
            <person name="Visnovsky S."/>
            <person name="Lu A."/>
            <person name="Panda P."/>
            <person name="Pitman A."/>
        </authorList>
    </citation>
    <scope>NUCLEOTIDE SEQUENCE [LARGE SCALE GENOMIC DNA]</scope>
    <source>
        <strain evidence="1 2">ICMP 3553</strain>
    </source>
</reference>
<proteinExistence type="predicted"/>
<evidence type="ECO:0000313" key="2">
    <source>
        <dbReference type="Proteomes" id="UP000077563"/>
    </source>
</evidence>
<sequence>MALILSSVSIPPANTALKPSGQKLTPEPMTDAAKAALANAAPAAIYHPSENTSITAQPLEAIDTWVGRSASPDLPRFVQRYQGATSTLKAAVETFRATLPADLANKKFGFTVEANDTLKVLDTAGQLSPSDTQRLSDLLNQSRDLKPASIQYREATIDMLDADSPWSGNLMGYYSLTQENFAATLDLAALFNRPGSLPPKEYSAGLFINQLAYKGTVATRETEAAMLERRGAQRFTAQA</sequence>
<dbReference type="RefSeq" id="WP_064052822.1">
    <property type="nucleotide sequence ID" value="NZ_LKEG01000026.1"/>
</dbReference>
<protein>
    <submittedName>
        <fullName evidence="1">Uncharacterized protein</fullName>
    </submittedName>
</protein>
<accession>A0A9X5L060</accession>
<dbReference type="AlphaFoldDB" id="A0A9X5L060"/>